<evidence type="ECO:0000256" key="6">
    <source>
        <dbReference type="ARBA" id="ARBA00023235"/>
    </source>
</evidence>
<dbReference type="GeneID" id="97406858"/>
<dbReference type="InterPro" id="IPR035447">
    <property type="entry name" value="DNA_topo_I_N_sf"/>
</dbReference>
<evidence type="ECO:0000259" key="7">
    <source>
        <dbReference type="Pfam" id="PF01028"/>
    </source>
</evidence>
<keyword evidence="10" id="KW-1185">Reference proteome</keyword>
<dbReference type="Gene3D" id="1.10.132.120">
    <property type="match status" value="1"/>
</dbReference>
<evidence type="ECO:0000256" key="5">
    <source>
        <dbReference type="ARBA" id="ARBA00023125"/>
    </source>
</evidence>
<dbReference type="PROSITE" id="PS52038">
    <property type="entry name" value="TOPO_IB_2"/>
    <property type="match status" value="1"/>
</dbReference>
<comment type="caution">
    <text evidence="9">The sequence shown here is derived from an EMBL/GenBank/DDBJ whole genome shotgun (WGS) entry which is preliminary data.</text>
</comment>
<reference evidence="9 10" key="1">
    <citation type="journal article" date="2011" name="Plasmid">
        <title>Streptomyces turgidiscabies Car8 contains a modular pathogenicity island that shares virulence genes with other actinobacterial plant pathogens.</title>
        <authorList>
            <person name="Huguet-Tapia J.C."/>
            <person name="Badger J.H."/>
            <person name="Loria R."/>
            <person name="Pettis G.S."/>
        </authorList>
    </citation>
    <scope>NUCLEOTIDE SEQUENCE [LARGE SCALE GENOMIC DNA]</scope>
    <source>
        <strain evidence="9 10">Car8</strain>
    </source>
</reference>
<evidence type="ECO:0000256" key="3">
    <source>
        <dbReference type="ARBA" id="ARBA00012891"/>
    </source>
</evidence>
<comment type="catalytic activity">
    <reaction evidence="1">
        <text>ATP-independent breakage of single-stranded DNA, followed by passage and rejoining.</text>
        <dbReference type="EC" id="5.6.2.1"/>
    </reaction>
</comment>
<gene>
    <name evidence="9" type="ORF">STRTUCAR8_05903</name>
</gene>
<dbReference type="AlphaFoldDB" id="L7ESP7"/>
<dbReference type="RefSeq" id="WP_006383401.1">
    <property type="nucleotide sequence ID" value="NZ_AEJB01000656.1"/>
</dbReference>
<dbReference type="InterPro" id="IPR001631">
    <property type="entry name" value="TopoI"/>
</dbReference>
<dbReference type="SUPFAM" id="SSF55869">
    <property type="entry name" value="DNA topoisomerase I domain"/>
    <property type="match status" value="1"/>
</dbReference>
<evidence type="ECO:0000256" key="1">
    <source>
        <dbReference type="ARBA" id="ARBA00000213"/>
    </source>
</evidence>
<dbReference type="InterPro" id="IPR011010">
    <property type="entry name" value="DNA_brk_join_enz"/>
</dbReference>
<dbReference type="Gene3D" id="3.30.66.10">
    <property type="entry name" value="DNA topoisomerase I domain"/>
    <property type="match status" value="1"/>
</dbReference>
<evidence type="ECO:0000256" key="4">
    <source>
        <dbReference type="ARBA" id="ARBA00023029"/>
    </source>
</evidence>
<dbReference type="STRING" id="85558.T45_08688"/>
<protein>
    <recommendedName>
        <fullName evidence="3">DNA topoisomerase</fullName>
        <ecNumber evidence="3">5.6.2.1</ecNumber>
    </recommendedName>
</protein>
<dbReference type="GO" id="GO:0003677">
    <property type="term" value="F:DNA binding"/>
    <property type="evidence" value="ECO:0007669"/>
    <property type="project" value="UniProtKB-KW"/>
</dbReference>
<evidence type="ECO:0000313" key="9">
    <source>
        <dbReference type="EMBL" id="ELP61721.1"/>
    </source>
</evidence>
<sequence>MRLRRSDPDGPGITRARCGRGFRYRGVDGLAVSDAAEKLRLRGLVVPPAWQDVWICPWPNGHIQAMGTDSAGRRQYLYHQHFREQQEAAKHDHVLEAARTLPELRSRVAADLAARGLSRDRVPACAARLLDLGFFRIGNESYRRDNDSYGLTTLLKEHASCRGGEVSFTFPAKSAKEQSRTLVDGPVYRALCSLMRRGGGGSRLFAYWQGNAWREVHAENLNSYLRERSGTDLTAKDFRTWHATVLASVALAVSVQVSDGSTTARRRAVTRAVREVSEYLGNTPAVCRASYIKPRTVELFEQGRTIAPALDRLGADASFGHPATQGDIEAAVLRLLE</sequence>
<name>L7ESP7_STRT8</name>
<comment type="similarity">
    <text evidence="2">Belongs to the type IB topoisomerase family.</text>
</comment>
<feature type="domain" description="DNA topoisomerase I catalytic core eukaryotic-type" evidence="7">
    <location>
        <begin position="81"/>
        <end position="288"/>
    </location>
</feature>
<dbReference type="SUPFAM" id="SSF56349">
    <property type="entry name" value="DNA breaking-rejoining enzymes"/>
    <property type="match status" value="1"/>
</dbReference>
<evidence type="ECO:0000256" key="2">
    <source>
        <dbReference type="ARBA" id="ARBA00006645"/>
    </source>
</evidence>
<dbReference type="Gene3D" id="3.90.15.10">
    <property type="entry name" value="Topoisomerase I, Chain A, domain 3"/>
    <property type="match status" value="1"/>
</dbReference>
<evidence type="ECO:0000259" key="8">
    <source>
        <dbReference type="Pfam" id="PF21338"/>
    </source>
</evidence>
<dbReference type="Pfam" id="PF01028">
    <property type="entry name" value="Topoisom_I"/>
    <property type="match status" value="1"/>
</dbReference>
<dbReference type="EC" id="5.6.2.1" evidence="3"/>
<organism evidence="9 10">
    <name type="scientific">Streptomyces turgidiscabies (strain Car8)</name>
    <dbReference type="NCBI Taxonomy" id="698760"/>
    <lineage>
        <taxon>Bacteria</taxon>
        <taxon>Bacillati</taxon>
        <taxon>Actinomycetota</taxon>
        <taxon>Actinomycetes</taxon>
        <taxon>Kitasatosporales</taxon>
        <taxon>Streptomycetaceae</taxon>
        <taxon>Streptomyces</taxon>
    </lineage>
</organism>
<dbReference type="EMBL" id="AEJB01000656">
    <property type="protein sequence ID" value="ELP61721.1"/>
    <property type="molecule type" value="Genomic_DNA"/>
</dbReference>
<evidence type="ECO:0000313" key="10">
    <source>
        <dbReference type="Proteomes" id="UP000010931"/>
    </source>
</evidence>
<keyword evidence="4" id="KW-0799">Topoisomerase</keyword>
<keyword evidence="5" id="KW-0238">DNA-binding</keyword>
<feature type="domain" description="DNA topoisomerase IB N-terminal" evidence="8">
    <location>
        <begin position="21"/>
        <end position="69"/>
    </location>
</feature>
<accession>L7ESP7</accession>
<dbReference type="InterPro" id="IPR014711">
    <property type="entry name" value="TopoI_cat_a-hlx-sub_euk"/>
</dbReference>
<dbReference type="GO" id="GO:0003917">
    <property type="term" value="F:DNA topoisomerase type I (single strand cut, ATP-independent) activity"/>
    <property type="evidence" value="ECO:0007669"/>
    <property type="project" value="UniProtKB-EC"/>
</dbReference>
<dbReference type="InterPro" id="IPR013500">
    <property type="entry name" value="TopoI_cat_euk"/>
</dbReference>
<keyword evidence="6" id="KW-0413">Isomerase</keyword>
<dbReference type="Pfam" id="PF21338">
    <property type="entry name" value="Top1B_N_bact"/>
    <property type="match status" value="1"/>
</dbReference>
<dbReference type="InterPro" id="IPR049331">
    <property type="entry name" value="Top1B_N_bact"/>
</dbReference>
<dbReference type="Proteomes" id="UP000010931">
    <property type="component" value="Unassembled WGS sequence"/>
</dbReference>
<dbReference type="PRINTS" id="PR00416">
    <property type="entry name" value="EUTPISMRASEI"/>
</dbReference>
<dbReference type="GO" id="GO:0006265">
    <property type="term" value="P:DNA topological change"/>
    <property type="evidence" value="ECO:0007669"/>
    <property type="project" value="InterPro"/>
</dbReference>
<proteinExistence type="inferred from homology"/>
<dbReference type="PATRIC" id="fig|698760.3.peg.9321"/>